<keyword evidence="5" id="KW-0472">Membrane</keyword>
<keyword evidence="2 4" id="KW-0863">Zinc-finger</keyword>
<dbReference type="InterPro" id="IPR001841">
    <property type="entry name" value="Znf_RING"/>
</dbReference>
<keyword evidence="5" id="KW-0812">Transmembrane</keyword>
<organism evidence="7 8">
    <name type="scientific">Euplotes crassus</name>
    <dbReference type="NCBI Taxonomy" id="5936"/>
    <lineage>
        <taxon>Eukaryota</taxon>
        <taxon>Sar</taxon>
        <taxon>Alveolata</taxon>
        <taxon>Ciliophora</taxon>
        <taxon>Intramacronucleata</taxon>
        <taxon>Spirotrichea</taxon>
        <taxon>Hypotrichia</taxon>
        <taxon>Euplotida</taxon>
        <taxon>Euplotidae</taxon>
        <taxon>Moneuplotes</taxon>
    </lineage>
</organism>
<keyword evidence="1" id="KW-0479">Metal-binding</keyword>
<reference evidence="7" key="1">
    <citation type="submission" date="2023-07" db="EMBL/GenBank/DDBJ databases">
        <authorList>
            <consortium name="AG Swart"/>
            <person name="Singh M."/>
            <person name="Singh A."/>
            <person name="Seah K."/>
            <person name="Emmerich C."/>
        </authorList>
    </citation>
    <scope>NUCLEOTIDE SEQUENCE</scope>
    <source>
        <strain evidence="7">DP1</strain>
    </source>
</reference>
<feature type="domain" description="RING-type" evidence="6">
    <location>
        <begin position="50"/>
        <end position="102"/>
    </location>
</feature>
<feature type="transmembrane region" description="Helical" evidence="5">
    <location>
        <begin position="243"/>
        <end position="271"/>
    </location>
</feature>
<feature type="transmembrane region" description="Helical" evidence="5">
    <location>
        <begin position="187"/>
        <end position="215"/>
    </location>
</feature>
<dbReference type="AlphaFoldDB" id="A0AAD1US72"/>
<dbReference type="GO" id="GO:0008270">
    <property type="term" value="F:zinc ion binding"/>
    <property type="evidence" value="ECO:0007669"/>
    <property type="project" value="UniProtKB-KW"/>
</dbReference>
<dbReference type="PROSITE" id="PS00518">
    <property type="entry name" value="ZF_RING_1"/>
    <property type="match status" value="1"/>
</dbReference>
<dbReference type="Pfam" id="PF00097">
    <property type="entry name" value="zf-C3HC4"/>
    <property type="match status" value="1"/>
</dbReference>
<evidence type="ECO:0000313" key="7">
    <source>
        <dbReference type="EMBL" id="CAI2372352.1"/>
    </source>
</evidence>
<evidence type="ECO:0000256" key="2">
    <source>
        <dbReference type="ARBA" id="ARBA00022771"/>
    </source>
</evidence>
<keyword evidence="8" id="KW-1185">Reference proteome</keyword>
<dbReference type="PROSITE" id="PS50089">
    <property type="entry name" value="ZF_RING_2"/>
    <property type="match status" value="1"/>
</dbReference>
<evidence type="ECO:0000256" key="3">
    <source>
        <dbReference type="ARBA" id="ARBA00022833"/>
    </source>
</evidence>
<evidence type="ECO:0000256" key="4">
    <source>
        <dbReference type="PROSITE-ProRule" id="PRU00175"/>
    </source>
</evidence>
<dbReference type="SUPFAM" id="SSF57850">
    <property type="entry name" value="RING/U-box"/>
    <property type="match status" value="1"/>
</dbReference>
<proteinExistence type="predicted"/>
<comment type="caution">
    <text evidence="7">The sequence shown here is derived from an EMBL/GenBank/DDBJ whole genome shotgun (WGS) entry which is preliminary data.</text>
</comment>
<evidence type="ECO:0000256" key="1">
    <source>
        <dbReference type="ARBA" id="ARBA00022723"/>
    </source>
</evidence>
<name>A0AAD1US72_EUPCR</name>
<protein>
    <recommendedName>
        <fullName evidence="6">RING-type domain-containing protein</fullName>
    </recommendedName>
</protein>
<dbReference type="EMBL" id="CAMPGE010013632">
    <property type="protein sequence ID" value="CAI2372352.1"/>
    <property type="molecule type" value="Genomic_DNA"/>
</dbReference>
<sequence length="307" mass="35839">MKRKVLPFCPLCKVPIEGDFYSGLTRPVAKNSDDENSVRILNDNEELFFCPVCESGEVILPKLNYAAKKIPKKATCECGHSFCVLCYKKCLNEDDHKCPRTKIKVERKNGTTDEEEKEFLADQNIVAKCRKEGVEYCKFAKVIRECAFYWKCTECGYQICTYCKKKYTEGHELYPFKACHPMENERMTNIVCSFLCVPLMVMMEIICAPFILCYYQCSLCGNNEKIDFNISIRKKHSRCFVECFIAPCLFILLVFLIPILILVLFLIFPVICGIKCYYNCKRQGNSDQQEKYIFMRRKFPWVNPNPY</sequence>
<keyword evidence="5" id="KW-1133">Transmembrane helix</keyword>
<evidence type="ECO:0000259" key="6">
    <source>
        <dbReference type="PROSITE" id="PS50089"/>
    </source>
</evidence>
<evidence type="ECO:0000313" key="8">
    <source>
        <dbReference type="Proteomes" id="UP001295684"/>
    </source>
</evidence>
<dbReference type="InterPro" id="IPR017907">
    <property type="entry name" value="Znf_RING_CS"/>
</dbReference>
<dbReference type="InterPro" id="IPR018957">
    <property type="entry name" value="Znf_C3HC4_RING-type"/>
</dbReference>
<dbReference type="Gene3D" id="3.30.40.10">
    <property type="entry name" value="Zinc/RING finger domain, C3HC4 (zinc finger)"/>
    <property type="match status" value="1"/>
</dbReference>
<keyword evidence="3" id="KW-0862">Zinc</keyword>
<dbReference type="Proteomes" id="UP001295684">
    <property type="component" value="Unassembled WGS sequence"/>
</dbReference>
<evidence type="ECO:0000256" key="5">
    <source>
        <dbReference type="SAM" id="Phobius"/>
    </source>
</evidence>
<gene>
    <name evidence="7" type="ORF">ECRASSUSDP1_LOCUS13681</name>
</gene>
<dbReference type="InterPro" id="IPR013083">
    <property type="entry name" value="Znf_RING/FYVE/PHD"/>
</dbReference>
<accession>A0AAD1US72</accession>